<feature type="domain" description="UvrD-like helicase C-terminal" evidence="1">
    <location>
        <begin position="323"/>
        <end position="370"/>
    </location>
</feature>
<name>A0A6J7W8F7_9CAUD</name>
<protein>
    <submittedName>
        <fullName evidence="2">AAA domain containing protein</fullName>
    </submittedName>
</protein>
<dbReference type="Pfam" id="PF13604">
    <property type="entry name" value="AAA_30"/>
    <property type="match status" value="1"/>
</dbReference>
<dbReference type="Gene3D" id="3.40.50.300">
    <property type="entry name" value="P-loop containing nucleotide triphosphate hydrolases"/>
    <property type="match status" value="2"/>
</dbReference>
<dbReference type="InterPro" id="IPR050534">
    <property type="entry name" value="Coronavir_polyprotein_1ab"/>
</dbReference>
<proteinExistence type="predicted"/>
<dbReference type="Pfam" id="PF13538">
    <property type="entry name" value="UvrD_C_2"/>
    <property type="match status" value="1"/>
</dbReference>
<dbReference type="CDD" id="cd18809">
    <property type="entry name" value="SF1_C_RecD"/>
    <property type="match status" value="1"/>
</dbReference>
<dbReference type="PANTHER" id="PTHR43788">
    <property type="entry name" value="DNA2/NAM7 HELICASE FAMILY MEMBER"/>
    <property type="match status" value="1"/>
</dbReference>
<gene>
    <name evidence="2" type="ORF">UFOVP152_50</name>
</gene>
<evidence type="ECO:0000259" key="1">
    <source>
        <dbReference type="Pfam" id="PF13538"/>
    </source>
</evidence>
<evidence type="ECO:0000313" key="2">
    <source>
        <dbReference type="EMBL" id="CAB5162773.1"/>
    </source>
</evidence>
<dbReference type="InterPro" id="IPR027417">
    <property type="entry name" value="P-loop_NTPase"/>
</dbReference>
<organism evidence="2">
    <name type="scientific">uncultured Caudovirales phage</name>
    <dbReference type="NCBI Taxonomy" id="2100421"/>
    <lineage>
        <taxon>Viruses</taxon>
        <taxon>Duplodnaviria</taxon>
        <taxon>Heunggongvirae</taxon>
        <taxon>Uroviricota</taxon>
        <taxon>Caudoviricetes</taxon>
        <taxon>Peduoviridae</taxon>
        <taxon>Maltschvirus</taxon>
        <taxon>Maltschvirus maltsch</taxon>
    </lineage>
</organism>
<dbReference type="EMBL" id="LR798200">
    <property type="protein sequence ID" value="CAB5162773.1"/>
    <property type="molecule type" value="Genomic_DNA"/>
</dbReference>
<dbReference type="InterPro" id="IPR027785">
    <property type="entry name" value="UvrD-like_helicase_C"/>
</dbReference>
<accession>A0A6J7W8F7</accession>
<sequence>MSWSPQQEAAIRAVGDWLADPNGQQVFRMFGYAGTGKTTLAKELAESVKGIVLYATFTGKAALILRKKGCEGASTIHSLIYKVEIDERTGEASFTLNDESDLASAALLIVDEVSMVGEELAKDLLSFGKRVLVLGDPAQLPPVKDEGYFINAEPDIMLTEVHRQAQDNPIIRLSMDIRSGKRLAAGSYGDSLVVGQRQIDRDELTAKVLDADQLLCGLNRTRTTFNARLRVLKGLTGANRPWHPTVGDRLICLRNNRDKHLFNGGLWDVEEATDVGGKLSMIVRSLDEQRDPVEITVFEEFFNGTEQTLEWRERRKSQEFTFGWAITCHKSQGSQWDSVIVFDESGAFRDARANWLYTAIMRAAERVTVVV</sequence>
<dbReference type="SUPFAM" id="SSF52540">
    <property type="entry name" value="P-loop containing nucleoside triphosphate hydrolases"/>
    <property type="match status" value="2"/>
</dbReference>
<reference evidence="2" key="1">
    <citation type="submission" date="2020-05" db="EMBL/GenBank/DDBJ databases">
        <authorList>
            <person name="Chiriac C."/>
            <person name="Salcher M."/>
            <person name="Ghai R."/>
            <person name="Kavagutti S V."/>
        </authorList>
    </citation>
    <scope>NUCLEOTIDE SEQUENCE</scope>
</reference>